<dbReference type="EMBL" id="VWSH01000004">
    <property type="protein sequence ID" value="KAA5532164.1"/>
    <property type="molecule type" value="Genomic_DNA"/>
</dbReference>
<name>A0A5M6CAK9_9BACT</name>
<organism evidence="1 2">
    <name type="scientific">Taibaiella lutea</name>
    <dbReference type="NCBI Taxonomy" id="2608001"/>
    <lineage>
        <taxon>Bacteria</taxon>
        <taxon>Pseudomonadati</taxon>
        <taxon>Bacteroidota</taxon>
        <taxon>Chitinophagia</taxon>
        <taxon>Chitinophagales</taxon>
        <taxon>Chitinophagaceae</taxon>
        <taxon>Taibaiella</taxon>
    </lineage>
</organism>
<reference evidence="1 2" key="1">
    <citation type="submission" date="2019-09" db="EMBL/GenBank/DDBJ databases">
        <title>Genome sequence and assembly of Taibaiella sp.</title>
        <authorList>
            <person name="Chhetri G."/>
        </authorList>
    </citation>
    <scope>NUCLEOTIDE SEQUENCE [LARGE SCALE GENOMIC DNA]</scope>
    <source>
        <strain evidence="1 2">KVB11</strain>
    </source>
</reference>
<dbReference type="Proteomes" id="UP000323632">
    <property type="component" value="Unassembled WGS sequence"/>
</dbReference>
<dbReference type="AlphaFoldDB" id="A0A5M6CAK9"/>
<gene>
    <name evidence="1" type="ORF">F0919_15295</name>
</gene>
<evidence type="ECO:0000313" key="1">
    <source>
        <dbReference type="EMBL" id="KAA5532164.1"/>
    </source>
</evidence>
<protein>
    <submittedName>
        <fullName evidence="1">Uncharacterized protein</fullName>
    </submittedName>
</protein>
<proteinExistence type="predicted"/>
<dbReference type="RefSeq" id="WP_150033666.1">
    <property type="nucleotide sequence ID" value="NZ_VWSH01000004.1"/>
</dbReference>
<evidence type="ECO:0000313" key="2">
    <source>
        <dbReference type="Proteomes" id="UP000323632"/>
    </source>
</evidence>
<sequence length="116" mass="13755">MKEAVLTSIDKKFEMSWKRLAKEPVKGKKGADAVMLQLSRLKKCLKWSTAYSILQNYCAKIIQPYHNSEATTIVKWFWVEYGEENFKKDIAPTPKEFFEWYCDSYTIQKEIENEQD</sequence>
<keyword evidence="2" id="KW-1185">Reference proteome</keyword>
<accession>A0A5M6CAK9</accession>
<comment type="caution">
    <text evidence="1">The sequence shown here is derived from an EMBL/GenBank/DDBJ whole genome shotgun (WGS) entry which is preliminary data.</text>
</comment>